<accession>A0A848FZM6</accession>
<dbReference type="Proteomes" id="UP000580043">
    <property type="component" value="Unassembled WGS sequence"/>
</dbReference>
<sequence>MSPAFKERPIFSAIADASPRKLSTWEWSACDMAMHEMMIAKAAAPLRAMFELLADGEVQTIKGKAVMEMPAGYGTVEYGEWVEIQPALEGWIDCLERIDEKLPNRALKQLSRYLGAGLTLTPELVADARREFDAHLQRMRSMLPSQIKSAATTAQIAWEFEKMERAA</sequence>
<evidence type="ECO:0000313" key="1">
    <source>
        <dbReference type="EMBL" id="NML24296.1"/>
    </source>
</evidence>
<reference evidence="1 2" key="1">
    <citation type="submission" date="2020-04" db="EMBL/GenBank/DDBJ databases">
        <title>Zoogloea sp. G-4-1-14 isolated from soil.</title>
        <authorList>
            <person name="Dahal R.H."/>
        </authorList>
    </citation>
    <scope>NUCLEOTIDE SEQUENCE [LARGE SCALE GENOMIC DNA]</scope>
    <source>
        <strain evidence="1 2">G-4-1-14</strain>
    </source>
</reference>
<comment type="caution">
    <text evidence="1">The sequence shown here is derived from an EMBL/GenBank/DDBJ whole genome shotgun (WGS) entry which is preliminary data.</text>
</comment>
<dbReference type="AlphaFoldDB" id="A0A848FZM6"/>
<organism evidence="1 2">
    <name type="scientific">Zoogloea dura</name>
    <dbReference type="NCBI Taxonomy" id="2728840"/>
    <lineage>
        <taxon>Bacteria</taxon>
        <taxon>Pseudomonadati</taxon>
        <taxon>Pseudomonadota</taxon>
        <taxon>Betaproteobacteria</taxon>
        <taxon>Rhodocyclales</taxon>
        <taxon>Zoogloeaceae</taxon>
        <taxon>Zoogloea</taxon>
    </lineage>
</organism>
<keyword evidence="2" id="KW-1185">Reference proteome</keyword>
<dbReference type="RefSeq" id="WP_169143938.1">
    <property type="nucleotide sequence ID" value="NZ_JABBGA010000001.1"/>
</dbReference>
<gene>
    <name evidence="1" type="ORF">HHL15_00930</name>
</gene>
<dbReference type="EMBL" id="JABBGA010000001">
    <property type="protein sequence ID" value="NML24296.1"/>
    <property type="molecule type" value="Genomic_DNA"/>
</dbReference>
<evidence type="ECO:0000313" key="2">
    <source>
        <dbReference type="Proteomes" id="UP000580043"/>
    </source>
</evidence>
<proteinExistence type="predicted"/>
<name>A0A848FZM6_9RHOO</name>
<protein>
    <submittedName>
        <fullName evidence="1">Uncharacterized protein</fullName>
    </submittedName>
</protein>